<protein>
    <submittedName>
        <fullName evidence="2">Bacteriocin immunity protein</fullName>
    </submittedName>
</protein>
<evidence type="ECO:0000256" key="1">
    <source>
        <dbReference type="ARBA" id="ARBA00023025"/>
    </source>
</evidence>
<organism evidence="2 3">
    <name type="scientific">Lactiplantibacillus nangangensis</name>
    <dbReference type="NCBI Taxonomy" id="2559917"/>
    <lineage>
        <taxon>Bacteria</taxon>
        <taxon>Bacillati</taxon>
        <taxon>Bacillota</taxon>
        <taxon>Bacilli</taxon>
        <taxon>Lactobacillales</taxon>
        <taxon>Lactobacillaceae</taxon>
        <taxon>Lactiplantibacillus</taxon>
    </lineage>
</organism>
<dbReference type="RefSeq" id="WP_137615946.1">
    <property type="nucleotide sequence ID" value="NZ_BJDI01000005.1"/>
</dbReference>
<dbReference type="Gene3D" id="1.20.1440.50">
    <property type="entry name" value="Ta0600-like"/>
    <property type="match status" value="1"/>
</dbReference>
<proteinExistence type="predicted"/>
<dbReference type="Proteomes" id="UP001596171">
    <property type="component" value="Unassembled WGS sequence"/>
</dbReference>
<dbReference type="SUPFAM" id="SSF109797">
    <property type="entry name" value="Bacteriocin immunity protein-like"/>
    <property type="match status" value="1"/>
</dbReference>
<evidence type="ECO:0000313" key="2">
    <source>
        <dbReference type="EMBL" id="MFC6202942.1"/>
    </source>
</evidence>
<keyword evidence="1" id="KW-0079">Bacteriocin immunity</keyword>
<dbReference type="EMBL" id="JBHSSE010000028">
    <property type="protein sequence ID" value="MFC6202942.1"/>
    <property type="molecule type" value="Genomic_DNA"/>
</dbReference>
<name>A0ABW1SNQ3_9LACO</name>
<dbReference type="InterPro" id="IPR023130">
    <property type="entry name" value="Ta0600-like_sf"/>
</dbReference>
<evidence type="ECO:0000313" key="3">
    <source>
        <dbReference type="Proteomes" id="UP001596171"/>
    </source>
</evidence>
<gene>
    <name evidence="2" type="ORF">ACFP1L_13800</name>
</gene>
<reference evidence="3" key="1">
    <citation type="journal article" date="2019" name="Int. J. Syst. Evol. Microbiol.">
        <title>The Global Catalogue of Microorganisms (GCM) 10K type strain sequencing project: providing services to taxonomists for standard genome sequencing and annotation.</title>
        <authorList>
            <consortium name="The Broad Institute Genomics Platform"/>
            <consortium name="The Broad Institute Genome Sequencing Center for Infectious Disease"/>
            <person name="Wu L."/>
            <person name="Ma J."/>
        </authorList>
    </citation>
    <scope>NUCLEOTIDE SEQUENCE [LARGE SCALE GENOMIC DNA]</scope>
    <source>
        <strain evidence="3">CCM 8930</strain>
    </source>
</reference>
<keyword evidence="3" id="KW-1185">Reference proteome</keyword>
<sequence length="102" mass="11230">MQNEAKGIILELTHDFSKSEVAGSTEIKAALQKVTARLNAQHEIDLGLVDRLANYITYTVFTNKIRLTQTQNLLLSQLISIGRTSGLEGTSHEHCGDASQFD</sequence>
<comment type="caution">
    <text evidence="2">The sequence shown here is derived from an EMBL/GenBank/DDBJ whole genome shotgun (WGS) entry which is preliminary data.</text>
</comment>
<accession>A0ABW1SNQ3</accession>